<dbReference type="Pfam" id="PF02944">
    <property type="entry name" value="BESS"/>
    <property type="match status" value="1"/>
</dbReference>
<evidence type="ECO:0008006" key="7">
    <source>
        <dbReference type="Google" id="ProtNLM"/>
    </source>
</evidence>
<feature type="domain" description="BESS" evidence="4">
    <location>
        <begin position="178"/>
        <end position="217"/>
    </location>
</feature>
<feature type="region of interest" description="Disordered" evidence="2">
    <location>
        <begin position="132"/>
        <end position="165"/>
    </location>
</feature>
<gene>
    <name evidence="5" type="ORF">CHILSU_LOCUS6141</name>
</gene>
<evidence type="ECO:0000259" key="3">
    <source>
        <dbReference type="PROSITE" id="PS51029"/>
    </source>
</evidence>
<dbReference type="Proteomes" id="UP001153292">
    <property type="component" value="Chromosome 21"/>
</dbReference>
<protein>
    <recommendedName>
        <fullName evidence="7">BESS domain-containing protein</fullName>
    </recommendedName>
</protein>
<keyword evidence="6" id="KW-1185">Reference proteome</keyword>
<dbReference type="InterPro" id="IPR039353">
    <property type="entry name" value="TF_Adf1"/>
</dbReference>
<dbReference type="InterPro" id="IPR004210">
    <property type="entry name" value="BESS_motif"/>
</dbReference>
<proteinExistence type="predicted"/>
<comment type="subcellular location">
    <subcellularLocation>
        <location evidence="1">Nucleus</location>
    </subcellularLocation>
</comment>
<evidence type="ECO:0000259" key="4">
    <source>
        <dbReference type="PROSITE" id="PS51031"/>
    </source>
</evidence>
<evidence type="ECO:0000313" key="6">
    <source>
        <dbReference type="Proteomes" id="UP001153292"/>
    </source>
</evidence>
<dbReference type="PANTHER" id="PTHR12243">
    <property type="entry name" value="MADF DOMAIN TRANSCRIPTION FACTOR"/>
    <property type="match status" value="1"/>
</dbReference>
<keyword evidence="1" id="KW-0539">Nucleus</keyword>
<dbReference type="PANTHER" id="PTHR12243:SF67">
    <property type="entry name" value="COREPRESSOR OF PANGOLIN, ISOFORM A-RELATED"/>
    <property type="match status" value="1"/>
</dbReference>
<feature type="compositionally biased region" description="Basic residues" evidence="2">
    <location>
        <begin position="143"/>
        <end position="152"/>
    </location>
</feature>
<feature type="compositionally biased region" description="Basic and acidic residues" evidence="2">
    <location>
        <begin position="132"/>
        <end position="142"/>
    </location>
</feature>
<dbReference type="EMBL" id="OU963914">
    <property type="protein sequence ID" value="CAH2986413.1"/>
    <property type="molecule type" value="Genomic_DNA"/>
</dbReference>
<reference evidence="5" key="1">
    <citation type="submission" date="2021-12" db="EMBL/GenBank/DDBJ databases">
        <authorList>
            <person name="King R."/>
        </authorList>
    </citation>
    <scope>NUCLEOTIDE SEQUENCE</scope>
</reference>
<evidence type="ECO:0000313" key="5">
    <source>
        <dbReference type="EMBL" id="CAH2986413.1"/>
    </source>
</evidence>
<accession>A0ABN8LE39</accession>
<evidence type="ECO:0000256" key="2">
    <source>
        <dbReference type="SAM" id="MobiDB-lite"/>
    </source>
</evidence>
<evidence type="ECO:0000256" key="1">
    <source>
        <dbReference type="PROSITE-ProRule" id="PRU00371"/>
    </source>
</evidence>
<sequence>MSDDSFFNPPVLIEEVKRRPALYTTDQPVDREERLMLWKEIGAAIYPEWDSYNKATAYDKVLQLQKKWRSLRDAYNRELRARQTGDRRGRHKVYKYFKRMSFLGGFNGSVSEEDDHNMADSHSNNEDAIILLEREDTPEPPRPRKTRKRQQRTRSSDIPAPEEMELPLFSLEAPNDNDDSDKLFMLSFLPEMRQLPSNLKMWVRAQIANAMQEAVSCHYNNTQPSLCMSSDKNGQDIKRQRYDSGDD</sequence>
<dbReference type="SMART" id="SM00595">
    <property type="entry name" value="MADF"/>
    <property type="match status" value="1"/>
</dbReference>
<dbReference type="Pfam" id="PF10545">
    <property type="entry name" value="MADF_DNA_bdg"/>
    <property type="match status" value="1"/>
</dbReference>
<dbReference type="PROSITE" id="PS51029">
    <property type="entry name" value="MADF"/>
    <property type="match status" value="1"/>
</dbReference>
<feature type="domain" description="MADF" evidence="3">
    <location>
        <begin position="11"/>
        <end position="108"/>
    </location>
</feature>
<dbReference type="PROSITE" id="PS51031">
    <property type="entry name" value="BESS"/>
    <property type="match status" value="1"/>
</dbReference>
<dbReference type="InterPro" id="IPR006578">
    <property type="entry name" value="MADF-dom"/>
</dbReference>
<feature type="region of interest" description="Disordered" evidence="2">
    <location>
        <begin position="225"/>
        <end position="247"/>
    </location>
</feature>
<organism evidence="5 6">
    <name type="scientific">Chilo suppressalis</name>
    <name type="common">Asiatic rice borer moth</name>
    <dbReference type="NCBI Taxonomy" id="168631"/>
    <lineage>
        <taxon>Eukaryota</taxon>
        <taxon>Metazoa</taxon>
        <taxon>Ecdysozoa</taxon>
        <taxon>Arthropoda</taxon>
        <taxon>Hexapoda</taxon>
        <taxon>Insecta</taxon>
        <taxon>Pterygota</taxon>
        <taxon>Neoptera</taxon>
        <taxon>Endopterygota</taxon>
        <taxon>Lepidoptera</taxon>
        <taxon>Glossata</taxon>
        <taxon>Ditrysia</taxon>
        <taxon>Pyraloidea</taxon>
        <taxon>Crambidae</taxon>
        <taxon>Crambinae</taxon>
        <taxon>Chilo</taxon>
    </lineage>
</organism>
<name>A0ABN8LE39_CHISP</name>
<feature type="compositionally biased region" description="Basic and acidic residues" evidence="2">
    <location>
        <begin position="233"/>
        <end position="247"/>
    </location>
</feature>